<dbReference type="Proteomes" id="UP000276133">
    <property type="component" value="Unassembled WGS sequence"/>
</dbReference>
<reference evidence="2 3" key="1">
    <citation type="journal article" date="2018" name="Sci. Rep.">
        <title>Genomic signatures of local adaptation to the degree of environmental predictability in rotifers.</title>
        <authorList>
            <person name="Franch-Gras L."/>
            <person name="Hahn C."/>
            <person name="Garcia-Roger E.M."/>
            <person name="Carmona M.J."/>
            <person name="Serra M."/>
            <person name="Gomez A."/>
        </authorList>
    </citation>
    <scope>NUCLEOTIDE SEQUENCE [LARGE SCALE GENOMIC DNA]</scope>
    <source>
        <strain evidence="2">HYR1</strain>
    </source>
</reference>
<organism evidence="2 3">
    <name type="scientific">Brachionus plicatilis</name>
    <name type="common">Marine rotifer</name>
    <name type="synonym">Brachionus muelleri</name>
    <dbReference type="NCBI Taxonomy" id="10195"/>
    <lineage>
        <taxon>Eukaryota</taxon>
        <taxon>Metazoa</taxon>
        <taxon>Spiralia</taxon>
        <taxon>Gnathifera</taxon>
        <taxon>Rotifera</taxon>
        <taxon>Eurotatoria</taxon>
        <taxon>Monogononta</taxon>
        <taxon>Pseudotrocha</taxon>
        <taxon>Ploima</taxon>
        <taxon>Brachionidae</taxon>
        <taxon>Brachionus</taxon>
    </lineage>
</organism>
<proteinExistence type="predicted"/>
<evidence type="ECO:0000256" key="1">
    <source>
        <dbReference type="SAM" id="MobiDB-lite"/>
    </source>
</evidence>
<comment type="caution">
    <text evidence="2">The sequence shown here is derived from an EMBL/GenBank/DDBJ whole genome shotgun (WGS) entry which is preliminary data.</text>
</comment>
<accession>A0A3M7PT05</accession>
<evidence type="ECO:0000313" key="2">
    <source>
        <dbReference type="EMBL" id="RNA02246.1"/>
    </source>
</evidence>
<evidence type="ECO:0000313" key="3">
    <source>
        <dbReference type="Proteomes" id="UP000276133"/>
    </source>
</evidence>
<feature type="compositionally biased region" description="Polar residues" evidence="1">
    <location>
        <begin position="9"/>
        <end position="24"/>
    </location>
</feature>
<feature type="region of interest" description="Disordered" evidence="1">
    <location>
        <begin position="1"/>
        <end position="25"/>
    </location>
</feature>
<protein>
    <submittedName>
        <fullName evidence="2">Uncharacterized protein</fullName>
    </submittedName>
</protein>
<gene>
    <name evidence="2" type="ORF">BpHYR1_019961</name>
</gene>
<dbReference type="EMBL" id="REGN01008961">
    <property type="protein sequence ID" value="RNA02246.1"/>
    <property type="molecule type" value="Genomic_DNA"/>
</dbReference>
<sequence length="233" mass="26639">MSAAAPSYDANSLNQGPQSQNLHNNDPLLINQSMLLQLMNQLTQTQKLYSQIVTNQPPNPIIHPNHNPTSNSKTTLQLDQNLTPPVESSKSFISKYISNLSFPIDKKGYIKLHREIKRCKPNANILNSYINKKNELIIRTSTIEDNNYINEPWPTDAFEHGIKSIDSSPKLYLALHDVPASLFDVDDEENKMFMLEHYNIVKMLRIIKKSSNEPTNLIKAIVNDKEKFEKIIK</sequence>
<name>A0A3M7PT05_BRAPC</name>
<keyword evidence="3" id="KW-1185">Reference proteome</keyword>
<dbReference type="AlphaFoldDB" id="A0A3M7PT05"/>